<evidence type="ECO:0000256" key="3">
    <source>
        <dbReference type="ARBA" id="ARBA00005848"/>
    </source>
</evidence>
<comment type="similarity">
    <text evidence="3">Belongs to the autotransporter-2 (AT-2) (TC 1.B.40) family.</text>
</comment>
<name>A0ABX9VWK4_AGGAP</name>
<feature type="domain" description="Trimeric autotransporter adhesin YadA-like head" evidence="12">
    <location>
        <begin position="385"/>
        <end position="408"/>
    </location>
</feature>
<feature type="domain" description="Trimeric autotransporter adhesin YadA-like stalk" evidence="13">
    <location>
        <begin position="624"/>
        <end position="660"/>
    </location>
</feature>
<evidence type="ECO:0000259" key="14">
    <source>
        <dbReference type="Pfam" id="PF13018"/>
    </source>
</evidence>
<comment type="subcellular location">
    <subcellularLocation>
        <location evidence="2">Cell outer membrane</location>
    </subcellularLocation>
    <subcellularLocation>
        <location evidence="1">Cell surface</location>
    </subcellularLocation>
</comment>
<evidence type="ECO:0000313" key="15">
    <source>
        <dbReference type="EMBL" id="RMW88556.1"/>
    </source>
</evidence>
<evidence type="ECO:0000256" key="4">
    <source>
        <dbReference type="ARBA" id="ARBA00022448"/>
    </source>
</evidence>
<accession>A0ABX9VWK4</accession>
<dbReference type="Pfam" id="PF05658">
    <property type="entry name" value="YadA_head"/>
    <property type="match status" value="7"/>
</dbReference>
<dbReference type="Gene3D" id="6.20.50.100">
    <property type="match status" value="3"/>
</dbReference>
<dbReference type="InterPro" id="IPR024973">
    <property type="entry name" value="ESPR"/>
</dbReference>
<evidence type="ECO:0000256" key="9">
    <source>
        <dbReference type="ARBA" id="ARBA00023136"/>
    </source>
</evidence>
<feature type="domain" description="ESPR" evidence="14">
    <location>
        <begin position="1"/>
        <end position="38"/>
    </location>
</feature>
<dbReference type="Gene3D" id="3.30.1300.30">
    <property type="entry name" value="GSPII I/J protein-like"/>
    <property type="match status" value="1"/>
</dbReference>
<dbReference type="CDD" id="cd12820">
    <property type="entry name" value="LbR_YadA-like"/>
    <property type="match status" value="1"/>
</dbReference>
<feature type="domain" description="Trimeric autotransporter adhesin YadA-like head" evidence="12">
    <location>
        <begin position="139"/>
        <end position="161"/>
    </location>
</feature>
<evidence type="ECO:0000256" key="7">
    <source>
        <dbReference type="ARBA" id="ARBA00022729"/>
    </source>
</evidence>
<feature type="domain" description="Trimeric autotransporter adhesin YadA-like stalk" evidence="13">
    <location>
        <begin position="732"/>
        <end position="769"/>
    </location>
</feature>
<reference evidence="15 16" key="1">
    <citation type="journal article" date="2019" name="J. Oral Microbiol.">
        <title>Role of OmpA1 and OmpA2 in Aggregatibacter actinomycetemcomitans and Aggregatibacter aphrophilus serum resistance.</title>
        <authorList>
            <person name="Lindholm M."/>
            <person name="Min Aung K."/>
            <person name="Nyunt Wai S."/>
            <person name="Oscarsson J."/>
        </authorList>
    </citation>
    <scope>NUCLEOTIDE SEQUENCE [LARGE SCALE GENOMIC DNA]</scope>
    <source>
        <strain evidence="15 16">HK83</strain>
    </source>
</reference>
<dbReference type="Gene3D" id="2.60.40.4050">
    <property type="match status" value="1"/>
</dbReference>
<feature type="domain" description="Trimeric autotransporter adhesin YadA-like head" evidence="12">
    <location>
        <begin position="225"/>
        <end position="248"/>
    </location>
</feature>
<evidence type="ECO:0000256" key="8">
    <source>
        <dbReference type="ARBA" id="ARBA00022927"/>
    </source>
</evidence>
<dbReference type="Proteomes" id="UP000274211">
    <property type="component" value="Unassembled WGS sequence"/>
</dbReference>
<dbReference type="InterPro" id="IPR008640">
    <property type="entry name" value="Adhesin_Head_dom"/>
</dbReference>
<dbReference type="InterPro" id="IPR005594">
    <property type="entry name" value="YadA_C"/>
</dbReference>
<dbReference type="Gene3D" id="1.20.5.170">
    <property type="match status" value="2"/>
</dbReference>
<dbReference type="InterPro" id="IPR011049">
    <property type="entry name" value="Serralysin-like_metalloprot_C"/>
</dbReference>
<dbReference type="Gene3D" id="2.20.70.140">
    <property type="match status" value="4"/>
</dbReference>
<feature type="domain" description="Trimeric autotransporter adhesin YadA-like stalk" evidence="13">
    <location>
        <begin position="1664"/>
        <end position="1701"/>
    </location>
</feature>
<dbReference type="EMBL" id="QMGS01000043">
    <property type="protein sequence ID" value="RMW88556.1"/>
    <property type="molecule type" value="Genomic_DNA"/>
</dbReference>
<dbReference type="InterPro" id="IPR045584">
    <property type="entry name" value="Pilin-like"/>
</dbReference>
<proteinExistence type="inferred from homology"/>
<feature type="domain" description="Trimeric autotransporter adhesin YadA-like head" evidence="12">
    <location>
        <begin position="554"/>
        <end position="580"/>
    </location>
</feature>
<evidence type="ECO:0000256" key="5">
    <source>
        <dbReference type="ARBA" id="ARBA00022452"/>
    </source>
</evidence>
<evidence type="ECO:0000256" key="2">
    <source>
        <dbReference type="ARBA" id="ARBA00004442"/>
    </source>
</evidence>
<evidence type="ECO:0000256" key="1">
    <source>
        <dbReference type="ARBA" id="ARBA00004241"/>
    </source>
</evidence>
<evidence type="ECO:0000259" key="13">
    <source>
        <dbReference type="Pfam" id="PF05662"/>
    </source>
</evidence>
<organism evidence="15 16">
    <name type="scientific">Aggregatibacter aphrophilus</name>
    <name type="common">Haemophilus aphrophilus</name>
    <dbReference type="NCBI Taxonomy" id="732"/>
    <lineage>
        <taxon>Bacteria</taxon>
        <taxon>Pseudomonadati</taxon>
        <taxon>Pseudomonadota</taxon>
        <taxon>Gammaproteobacteria</taxon>
        <taxon>Pasteurellales</taxon>
        <taxon>Pasteurellaceae</taxon>
        <taxon>Aggregatibacter</taxon>
    </lineage>
</organism>
<dbReference type="Gene3D" id="3.90.1780.10">
    <property type="entry name" value="Trimeric adhesin"/>
    <property type="match status" value="1"/>
</dbReference>
<dbReference type="InterPro" id="IPR008635">
    <property type="entry name" value="Coiled_stalk_dom"/>
</dbReference>
<feature type="domain" description="Trimeric autotransporter adhesin YadA-like head" evidence="12">
    <location>
        <begin position="251"/>
        <end position="276"/>
    </location>
</feature>
<evidence type="ECO:0000259" key="12">
    <source>
        <dbReference type="Pfam" id="PF05658"/>
    </source>
</evidence>
<feature type="domain" description="Trimeric autotransporter adhesin YadA-like stalk" evidence="13">
    <location>
        <begin position="1808"/>
        <end position="1850"/>
    </location>
</feature>
<dbReference type="SUPFAM" id="SSF54523">
    <property type="entry name" value="Pili subunits"/>
    <property type="match status" value="1"/>
</dbReference>
<gene>
    <name evidence="15" type="ORF">DOL88_04225</name>
</gene>
<feature type="domain" description="Trimeric autotransporter adhesin YadA-like stalk" evidence="13">
    <location>
        <begin position="2085"/>
        <end position="2127"/>
    </location>
</feature>
<feature type="domain" description="Trimeric autotransporter adhesin YadA-like head" evidence="12">
    <location>
        <begin position="370"/>
        <end position="384"/>
    </location>
</feature>
<feature type="domain" description="Trimeric autotransporter adhesin YadA-like head" evidence="12">
    <location>
        <begin position="448"/>
        <end position="472"/>
    </location>
</feature>
<evidence type="ECO:0000256" key="10">
    <source>
        <dbReference type="ARBA" id="ARBA00023237"/>
    </source>
</evidence>
<sequence>MNKVFKVIWNHATQSFVVVSELTKSRKKLKSSTGGHSAISKSVKQFVLIATGALAAFSAQSATDTNTSLVKVKVEAYNQDAVATGKGSIAIGDGATAGNKERNIAIGSGANIANNAFESIAIGGASKTNTHTPSTTVYGTQSIAIGGNTVAQGNSSIAIGNDDLDEANKFTYKGTDQFVDYTYDPATGQVTGRTPWTLQGKSLQSIFTKMTGKSIQWHASTTSGGEASVAIGVQSVSNGHFGTALGSASKASGFGSVAFGAGAEATLLNSVALGAASKTDKEGQPQPGQNIFGTNYVWQGGSSIDKGDVVSIGTKGFERQLINLAPGEVSATSTDAVNGSQLYSVLNTLEKMRYLSVNSSKTGNKNNDGAKGNDSVAIGPESTAGDYAVALGNKAIASNAGSIAVGSENKAEARDGITIGRFASTNGVGNSQSIAIGGGNYDGAGANATGDQSIAIGGNTYAKGNSSVAIGGDDVDKSAETQTKYTDPTSGTETQGTIEQAFTSITGKAFKMSTNSDGQTQQYRNTTTGESSVALGSKAVAGDIALALGTSAEAAKTNSIAIGTGAIANRDNAVAIGGGSTTDKQGTKQTNMTQNGFTLNWAAGDKTLPGDIVSFGSEGYERQLKNVAAGEVSQTSTDAINGSQLYAVAEIATAGWNITSEADGGKANGSTEENVKPKEKVKLKAGKNMVIDQSTKDFKFSVSPTLTDITSISGAGTTMTFGADGITLNNKKITGVANGTAGSDAVNKSQLDALGNNTIKLGGNTGTTDTQALNKQGGLQFNVKGANGLTTKASGNDVTVEMDTDTKAKIDNAANKDLSNITPNGKGVITDLVDIENGNNTVANSRKDANGKKILKVDVTTTDVTVGPNGQAAAPSAAPATAQSVANAINNAFWNVTSNNEQTSPVKAGDTVKFLDGQNINITKNDKTFTINTAKEVTFDKVTVGNAVIDKNNGINAGNQNITNVKDGVNDADAVNLKQLKEKETALTNAGLDFTGNNDAVTVHRNLGQKLTVKGTHDAADTSSENIYVEADSNTNTLTVKMAEKPKFKGVELKDGTNVVNLAPTANGLTLSDANNQPTKLTGVANGEISDTSKDAVNGSQLNEVKNIANKGWNLTAGGQNKTNVVPDATVDLNNTDGNIVVSKNATDNNVTFNLAKNIAVDKVTTGNTAIDNDGLKVGDVTVTNTAPTVNGTLVNNLNDAITKTATQAFNPLTFGGDSGTAFERQLGTQVDVKGGVTDASSLSDNNIGVVADNATNTLNVKLAKNVKVDSVTAGDTKISSNGLTFVDTTGNKVANTPSVTKAGIDAGNQKVTNVADGVDGKDAVNKGQLDKATQDLTTLGFGLKAQDGKESKKALGNTIEVVGDDDQNISTEIDETDVNNKKLKVKLSKDLNINTVTAGTTKLDSNGLKVGDITVTNAPITVGGTTVNNVNEAINKTAEQAFKDLTVTGNTNNDTDNNGTQQKLGSTLAIEGGLTDAAKASTAKNVRTVVTDNKVEIQIAEKPEFKEVQLVDGNNTVNLTPTEDGLKVSKADGSDAKIGGVADGTEDNDAVNVKQLNNLKNSPLTFAGDAGTDVKRKLGETINIKGGETDDNKLVDGNIGVIADGTDTLKVKMAKELKNLTSAQFVDGNNNTVINGSGITITPANGGTPVSLTNNGLDNGGNKITNVADGDIADGSKDAVNGGQLHKAVNDLTNKGFGLKAEDGNEVKKGLGDTVEVVGADNNISTKVADGKVQVELAKNLDLGENGSVKMGDTTVNKDGLKVGDKVSVTKDGLNVGDDVKVTENGLKAGDVEINKDTGINAGNKVIANVANGKVDKDSKEAVNGSQLHEVKELAGRGWDVTTSATGSGTVSGTSVTTVKPGDMVTYTAGNNIAITQNGTQITIATKDDIQAKSIAADKVNVGGKNTDGTNGKDGVLSVDSADGKNGVALNGKDGSIAFKGANGVTASISVAEGPAGVDPQDGTANKPRLKVGNENVATLNDGLKFGANSGDVHSAKLNTQVNVKGHKDNSDWSKFDEGKNIMTKVEGNTITVAMAKELNVDSVTTKGGTRIGEKGLTFVDKDGNQLANSPSVSAKGIDAGNTRVTNVAPGRVTKDSKDAINGGQLHAALTDVGNKYNALAGQVNQMGRRMNAGVASALAASQLPQAFMPGKGMVSVAAGNYQGQNAVAVGVSKVSDNSKYIIRLSGTSNSQGKVGVAVGAGMHF</sequence>
<feature type="domain" description="Trimeric autotransporter adhesin YadA-like C-terminal membrane anchor" evidence="11">
    <location>
        <begin position="2146"/>
        <end position="2206"/>
    </location>
</feature>
<dbReference type="InterPro" id="IPR037174">
    <property type="entry name" value="Trimeric_adhesin"/>
</dbReference>
<feature type="domain" description="Trimeric autotransporter adhesin YadA-like stalk" evidence="13">
    <location>
        <begin position="1311"/>
        <end position="1345"/>
    </location>
</feature>
<dbReference type="Gene3D" id="2.150.10.10">
    <property type="entry name" value="Serralysin-like metalloprotease, C-terminal"/>
    <property type="match status" value="5"/>
</dbReference>
<keyword evidence="7" id="KW-0732">Signal</keyword>
<keyword evidence="8" id="KW-0653">Protein transport</keyword>
<keyword evidence="6" id="KW-0812">Transmembrane</keyword>
<feature type="domain" description="Trimeric autotransporter adhesin YadA-like stalk" evidence="13">
    <location>
        <begin position="1080"/>
        <end position="1124"/>
    </location>
</feature>
<keyword evidence="5" id="KW-1134">Transmembrane beta strand</keyword>
<keyword evidence="10" id="KW-0998">Cell outer membrane</keyword>
<feature type="domain" description="Trimeric autotransporter adhesin YadA-like stalk" evidence="13">
    <location>
        <begin position="1538"/>
        <end position="1563"/>
    </location>
</feature>
<dbReference type="Gene3D" id="6.10.250.2120">
    <property type="match status" value="1"/>
</dbReference>
<feature type="domain" description="Trimeric autotransporter adhesin YadA-like stalk" evidence="13">
    <location>
        <begin position="320"/>
        <end position="349"/>
    </location>
</feature>
<keyword evidence="9" id="KW-0472">Membrane</keyword>
<dbReference type="RefSeq" id="WP_109129901.1">
    <property type="nucleotide sequence ID" value="NZ_NRDC01000008.1"/>
</dbReference>
<evidence type="ECO:0000256" key="6">
    <source>
        <dbReference type="ARBA" id="ARBA00022692"/>
    </source>
</evidence>
<dbReference type="SUPFAM" id="SSF101967">
    <property type="entry name" value="Adhesin YadA, collagen-binding domain"/>
    <property type="match status" value="5"/>
</dbReference>
<evidence type="ECO:0000259" key="11">
    <source>
        <dbReference type="Pfam" id="PF03895"/>
    </source>
</evidence>
<dbReference type="Pfam" id="PF05662">
    <property type="entry name" value="YadA_stalk"/>
    <property type="match status" value="10"/>
</dbReference>
<dbReference type="Pfam" id="PF03895">
    <property type="entry name" value="YadA_anchor"/>
    <property type="match status" value="1"/>
</dbReference>
<keyword evidence="16" id="KW-1185">Reference proteome</keyword>
<dbReference type="Pfam" id="PF13018">
    <property type="entry name" value="ESPR"/>
    <property type="match status" value="1"/>
</dbReference>
<protein>
    <submittedName>
        <fullName evidence="15">Adhesin</fullName>
    </submittedName>
</protein>
<evidence type="ECO:0000313" key="16">
    <source>
        <dbReference type="Proteomes" id="UP000274211"/>
    </source>
</evidence>
<feature type="domain" description="Trimeric autotransporter adhesin YadA-like stalk" evidence="13">
    <location>
        <begin position="962"/>
        <end position="1002"/>
    </location>
</feature>
<keyword evidence="4" id="KW-0813">Transport</keyword>
<comment type="caution">
    <text evidence="15">The sequence shown here is derived from an EMBL/GenBank/DDBJ whole genome shotgun (WGS) entry which is preliminary data.</text>
</comment>